<dbReference type="InterPro" id="IPR001810">
    <property type="entry name" value="F-box_dom"/>
</dbReference>
<dbReference type="OrthoDB" id="1298252at2759"/>
<evidence type="ECO:0000313" key="2">
    <source>
        <dbReference type="EMBL" id="KAA8524020.1"/>
    </source>
</evidence>
<dbReference type="SMART" id="SM00256">
    <property type="entry name" value="FBOX"/>
    <property type="match status" value="1"/>
</dbReference>
<dbReference type="InterPro" id="IPR032675">
    <property type="entry name" value="LRR_dom_sf"/>
</dbReference>
<dbReference type="Gene3D" id="3.80.10.10">
    <property type="entry name" value="Ribonuclease Inhibitor"/>
    <property type="match status" value="2"/>
</dbReference>
<dbReference type="PANTHER" id="PTHR31900:SF30">
    <property type="entry name" value="SUPERFAMILY PROTEIN, PUTATIVE-RELATED"/>
    <property type="match status" value="1"/>
</dbReference>
<sequence>MCRTDFLDFVERVLLLHDESDIKRFRLKVNVHVKAARVNSWISATIRHKVQELDLSLPLREQFVLPCYLFTCQSLVVLKLHMNSDLRVPTKICFSSLKSLWLSLVTFLDDNSAEQLFSSCPVLQDLNLTDCGWDNIKSITISFPTLKSLTICLPPRDEDHYFLDCEIKIYAANLISLNFMSSLIVDFLPYNLSSLVDASIDLIYGGVSEQEVGHHAVKLLNSTHNAESLKISFETFTALSFAENLPDCLSMFNSLTYFKVIFVISVDTTRDLMAILQKTPKLECLDIVNGCHFLIDEALMLESVPLCFQTHLKSVIFSEFDGNAAEIQLLELLLKNATVLERMIIHVDKLYADTKKQGDIRNQLQMLPRGSENCVIEGVKERRKEMEGKGYIQLPKCQKLSREQNGSEGEDIISKLPDGVIHHILSFLSTKDAIRTSILSSRWQYLWTSISSIDLVDNTRPWFRKKKENCAMCSSSFLDFVERVLLLHDADIKRFRLTVYGHFNATRINSWISATIRHKVQELDLSIPMGEQFVLPYCVFTSKSLAVLQLQMGCDLRVPTNICFSSLKRLQLSAVTFLDGNSTEQLFSSFPVLQELSLINCGWKNIKSITICIPTLNRLTVCSCPMFFEEDFLDCEIQIYAANLIYLNFTSNLTVDYLLYNLCSSVSASIDLANVRAGRQEVARRAVKLLNSMHNAKSLEISFDNFQVLSFAENLLDSLSMFDSLTVLEVEWEISVCTTRVLMTILQKSPKLISLNIVKGDLVFLVEDEDDQVDWMLVSVPRCFKSHLKTFSFSGFEETAVEMHFLSFLLKNATVLERMTICYSDDFSAEMRCGRRSSVSYKCFLEAQKIVTISLSAQFETESINSDNGEEKSKKTKKPLHLLFKETVEYTENFESDRETIELKKKLRKEDVRGLKENREGENLNKKPKKVYGGVKSESKPRSLYAVFGNNAANSEKSGDMEPLQEEEEPMAFKGLSPDMVLFVNFLYKEGYFNDASFLPRNKFDVSCLENSYGLNFIKFAAEKFGKDNQEIAKWLSGNDLKKVALFGCPSLARNDIFSAKRLRSFFRIQENIVCSKCVLRFSCKFANQNVWKSDTKNLNLAVVMRVITLASSGSHKVKSVTAQVML</sequence>
<dbReference type="AlphaFoldDB" id="A0A5J5A0L8"/>
<protein>
    <recommendedName>
        <fullName evidence="1">F-box domain-containing protein</fullName>
    </recommendedName>
</protein>
<feature type="domain" description="F-box" evidence="1">
    <location>
        <begin position="410"/>
        <end position="465"/>
    </location>
</feature>
<dbReference type="EMBL" id="CM018047">
    <property type="protein sequence ID" value="KAA8524020.1"/>
    <property type="molecule type" value="Genomic_DNA"/>
</dbReference>
<dbReference type="Pfam" id="PF08387">
    <property type="entry name" value="FBD"/>
    <property type="match status" value="2"/>
</dbReference>
<gene>
    <name evidence="2" type="ORF">F0562_010549</name>
</gene>
<accession>A0A5J5A0L8</accession>
<dbReference type="InterPro" id="IPR053781">
    <property type="entry name" value="F-box_AtFBL13-like"/>
</dbReference>
<evidence type="ECO:0000313" key="3">
    <source>
        <dbReference type="Proteomes" id="UP000325577"/>
    </source>
</evidence>
<evidence type="ECO:0000259" key="1">
    <source>
        <dbReference type="PROSITE" id="PS50181"/>
    </source>
</evidence>
<dbReference type="InterPro" id="IPR013101">
    <property type="entry name" value="LRR_PRU1-like"/>
</dbReference>
<dbReference type="SUPFAM" id="SSF52047">
    <property type="entry name" value="RNI-like"/>
    <property type="match status" value="2"/>
</dbReference>
<dbReference type="SUPFAM" id="SSF81383">
    <property type="entry name" value="F-box domain"/>
    <property type="match status" value="1"/>
</dbReference>
<reference evidence="2 3" key="1">
    <citation type="submission" date="2019-09" db="EMBL/GenBank/DDBJ databases">
        <title>A chromosome-level genome assembly of the Chinese tupelo Nyssa sinensis.</title>
        <authorList>
            <person name="Yang X."/>
            <person name="Kang M."/>
            <person name="Yang Y."/>
            <person name="Xiong H."/>
            <person name="Wang M."/>
            <person name="Zhang Z."/>
            <person name="Wang Z."/>
            <person name="Wu H."/>
            <person name="Ma T."/>
            <person name="Liu J."/>
            <person name="Xi Z."/>
        </authorList>
    </citation>
    <scope>NUCLEOTIDE SEQUENCE [LARGE SCALE GENOMIC DNA]</scope>
    <source>
        <strain evidence="2">J267</strain>
        <tissue evidence="2">Leaf</tissue>
    </source>
</reference>
<dbReference type="InterPro" id="IPR050232">
    <property type="entry name" value="FBL13/AtMIF1-like"/>
</dbReference>
<dbReference type="Pfam" id="PF00646">
    <property type="entry name" value="F-box"/>
    <property type="match status" value="1"/>
</dbReference>
<dbReference type="Proteomes" id="UP000325577">
    <property type="component" value="Linkage Group LG4"/>
</dbReference>
<proteinExistence type="predicted"/>
<dbReference type="Gene3D" id="1.20.1280.50">
    <property type="match status" value="1"/>
</dbReference>
<dbReference type="SMART" id="SM00579">
    <property type="entry name" value="FBD"/>
    <property type="match status" value="2"/>
</dbReference>
<organism evidence="2 3">
    <name type="scientific">Nyssa sinensis</name>
    <dbReference type="NCBI Taxonomy" id="561372"/>
    <lineage>
        <taxon>Eukaryota</taxon>
        <taxon>Viridiplantae</taxon>
        <taxon>Streptophyta</taxon>
        <taxon>Embryophyta</taxon>
        <taxon>Tracheophyta</taxon>
        <taxon>Spermatophyta</taxon>
        <taxon>Magnoliopsida</taxon>
        <taxon>eudicotyledons</taxon>
        <taxon>Gunneridae</taxon>
        <taxon>Pentapetalae</taxon>
        <taxon>asterids</taxon>
        <taxon>Cornales</taxon>
        <taxon>Nyssaceae</taxon>
        <taxon>Nyssa</taxon>
    </lineage>
</organism>
<dbReference type="InterPro" id="IPR036047">
    <property type="entry name" value="F-box-like_dom_sf"/>
</dbReference>
<dbReference type="InterPro" id="IPR006566">
    <property type="entry name" value="FBD"/>
</dbReference>
<keyword evidence="3" id="KW-1185">Reference proteome</keyword>
<dbReference type="PROSITE" id="PS50181">
    <property type="entry name" value="FBOX"/>
    <property type="match status" value="1"/>
</dbReference>
<name>A0A5J5A0L8_9ASTE</name>
<dbReference type="PANTHER" id="PTHR31900">
    <property type="entry name" value="F-BOX/RNI SUPERFAMILY PROTEIN-RELATED"/>
    <property type="match status" value="1"/>
</dbReference>
<dbReference type="CDD" id="cd22160">
    <property type="entry name" value="F-box_AtFBL13-like"/>
    <property type="match status" value="1"/>
</dbReference>
<dbReference type="Pfam" id="PF07723">
    <property type="entry name" value="LRR_2"/>
    <property type="match status" value="2"/>
</dbReference>